<dbReference type="InterPro" id="IPR014757">
    <property type="entry name" value="Tscrpt_reg_IclR_C"/>
</dbReference>
<evidence type="ECO:0000256" key="3">
    <source>
        <dbReference type="ARBA" id="ARBA00023163"/>
    </source>
</evidence>
<keyword evidence="2 7" id="KW-0238">DNA-binding</keyword>
<proteinExistence type="predicted"/>
<dbReference type="PANTHER" id="PTHR30136:SF33">
    <property type="entry name" value="TRANSCRIPTIONAL REGULATORY PROTEIN"/>
    <property type="match status" value="1"/>
</dbReference>
<organism evidence="7 8">
    <name type="scientific">Thalassococcus halodurans</name>
    <dbReference type="NCBI Taxonomy" id="373675"/>
    <lineage>
        <taxon>Bacteria</taxon>
        <taxon>Pseudomonadati</taxon>
        <taxon>Pseudomonadota</taxon>
        <taxon>Alphaproteobacteria</taxon>
        <taxon>Rhodobacterales</taxon>
        <taxon>Roseobacteraceae</taxon>
        <taxon>Thalassococcus</taxon>
    </lineage>
</organism>
<keyword evidence="8" id="KW-1185">Reference proteome</keyword>
<evidence type="ECO:0000313" key="8">
    <source>
        <dbReference type="Proteomes" id="UP000236752"/>
    </source>
</evidence>
<accession>A0A1H6BKC6</accession>
<dbReference type="Gene3D" id="1.10.10.10">
    <property type="entry name" value="Winged helix-like DNA-binding domain superfamily/Winged helix DNA-binding domain"/>
    <property type="match status" value="1"/>
</dbReference>
<feature type="region of interest" description="Disordered" evidence="4">
    <location>
        <begin position="1"/>
        <end position="20"/>
    </location>
</feature>
<dbReference type="InterPro" id="IPR029016">
    <property type="entry name" value="GAF-like_dom_sf"/>
</dbReference>
<feature type="domain" description="HTH iclR-type" evidence="5">
    <location>
        <begin position="25"/>
        <end position="87"/>
    </location>
</feature>
<dbReference type="Proteomes" id="UP000236752">
    <property type="component" value="Unassembled WGS sequence"/>
</dbReference>
<dbReference type="PROSITE" id="PS51077">
    <property type="entry name" value="HTH_ICLR"/>
    <property type="match status" value="1"/>
</dbReference>
<dbReference type="GO" id="GO:0003677">
    <property type="term" value="F:DNA binding"/>
    <property type="evidence" value="ECO:0007669"/>
    <property type="project" value="UniProtKB-KW"/>
</dbReference>
<keyword evidence="1" id="KW-0805">Transcription regulation</keyword>
<evidence type="ECO:0000256" key="4">
    <source>
        <dbReference type="SAM" id="MobiDB-lite"/>
    </source>
</evidence>
<dbReference type="InterPro" id="IPR005471">
    <property type="entry name" value="Tscrpt_reg_IclR_N"/>
</dbReference>
<reference evidence="7 8" key="1">
    <citation type="submission" date="2016-10" db="EMBL/GenBank/DDBJ databases">
        <authorList>
            <person name="de Groot N.N."/>
        </authorList>
    </citation>
    <scope>NUCLEOTIDE SEQUENCE [LARGE SCALE GENOMIC DNA]</scope>
    <source>
        <strain evidence="7 8">DSM 26915</strain>
    </source>
</reference>
<sequence>MIEPQETRPMSAPKSDRLEDDRRFATTLARGLSVLRAFRPSDDGLGNAEISERTGIPKATVSRLTFTLQSLGYLNHAHRHDRYRPGPALLALGNVAASSISFVELSNSIMQRLADETGTLALLLVRDGKKLLIAKTWRPRNVSSLWLEVGHRVPVNNSSSGHAMLAAVTDDGFARMMDDIDGDRGLAEERAREVRRDAYSQLIAQGYVIADPTDYFAPHIHAVAVPFQSRDLSEPVVFTCGALPADLTQERMREEVGPKLAEGVRELENLMGLPSAIVRRSG</sequence>
<evidence type="ECO:0000256" key="2">
    <source>
        <dbReference type="ARBA" id="ARBA00023125"/>
    </source>
</evidence>
<dbReference type="SUPFAM" id="SSF46785">
    <property type="entry name" value="Winged helix' DNA-binding domain"/>
    <property type="match status" value="1"/>
</dbReference>
<gene>
    <name evidence="7" type="ORF">SAMN04488045_3628</name>
</gene>
<dbReference type="InterPro" id="IPR036388">
    <property type="entry name" value="WH-like_DNA-bd_sf"/>
</dbReference>
<dbReference type="AlphaFoldDB" id="A0A1H6BKC6"/>
<protein>
    <submittedName>
        <fullName evidence="7">DNA-binding transcriptional regulator, IclR family</fullName>
    </submittedName>
</protein>
<dbReference type="SUPFAM" id="SSF55781">
    <property type="entry name" value="GAF domain-like"/>
    <property type="match status" value="1"/>
</dbReference>
<feature type="domain" description="IclR-ED" evidence="6">
    <location>
        <begin position="88"/>
        <end position="273"/>
    </location>
</feature>
<keyword evidence="3" id="KW-0804">Transcription</keyword>
<evidence type="ECO:0000259" key="6">
    <source>
        <dbReference type="PROSITE" id="PS51078"/>
    </source>
</evidence>
<dbReference type="Pfam" id="PF01614">
    <property type="entry name" value="IclR_C"/>
    <property type="match status" value="1"/>
</dbReference>
<dbReference type="SMART" id="SM00346">
    <property type="entry name" value="HTH_ICLR"/>
    <property type="match status" value="1"/>
</dbReference>
<evidence type="ECO:0000256" key="1">
    <source>
        <dbReference type="ARBA" id="ARBA00023015"/>
    </source>
</evidence>
<dbReference type="PROSITE" id="PS51078">
    <property type="entry name" value="ICLR_ED"/>
    <property type="match status" value="1"/>
</dbReference>
<dbReference type="EMBL" id="FNUZ01000007">
    <property type="protein sequence ID" value="SEG61171.1"/>
    <property type="molecule type" value="Genomic_DNA"/>
</dbReference>
<dbReference type="PANTHER" id="PTHR30136">
    <property type="entry name" value="HELIX-TURN-HELIX TRANSCRIPTIONAL REGULATOR, ICLR FAMILY"/>
    <property type="match status" value="1"/>
</dbReference>
<dbReference type="InterPro" id="IPR050707">
    <property type="entry name" value="HTH_MetabolicPath_Reg"/>
</dbReference>
<evidence type="ECO:0000313" key="7">
    <source>
        <dbReference type="EMBL" id="SEG61171.1"/>
    </source>
</evidence>
<dbReference type="Gene3D" id="3.30.450.40">
    <property type="match status" value="1"/>
</dbReference>
<dbReference type="GO" id="GO:0045892">
    <property type="term" value="P:negative regulation of DNA-templated transcription"/>
    <property type="evidence" value="ECO:0007669"/>
    <property type="project" value="TreeGrafter"/>
</dbReference>
<dbReference type="RefSeq" id="WP_234994827.1">
    <property type="nucleotide sequence ID" value="NZ_FNUZ01000007.1"/>
</dbReference>
<dbReference type="Pfam" id="PF09339">
    <property type="entry name" value="HTH_IclR"/>
    <property type="match status" value="1"/>
</dbReference>
<name>A0A1H6BKC6_9RHOB</name>
<dbReference type="InterPro" id="IPR036390">
    <property type="entry name" value="WH_DNA-bd_sf"/>
</dbReference>
<dbReference type="GO" id="GO:0003700">
    <property type="term" value="F:DNA-binding transcription factor activity"/>
    <property type="evidence" value="ECO:0007669"/>
    <property type="project" value="TreeGrafter"/>
</dbReference>
<evidence type="ECO:0000259" key="5">
    <source>
        <dbReference type="PROSITE" id="PS51077"/>
    </source>
</evidence>